<evidence type="ECO:0000313" key="2">
    <source>
        <dbReference type="EMBL" id="BBI32779.1"/>
    </source>
</evidence>
<evidence type="ECO:0000313" key="3">
    <source>
        <dbReference type="Proteomes" id="UP000289856"/>
    </source>
</evidence>
<protein>
    <submittedName>
        <fullName evidence="2">Urea carboxylase</fullName>
    </submittedName>
</protein>
<dbReference type="AlphaFoldDB" id="A0A3T1D430"/>
<proteinExistence type="predicted"/>
<dbReference type="KEGG" id="cohn:KCTCHS21_21780"/>
<dbReference type="EMBL" id="AP019400">
    <property type="protein sequence ID" value="BBI32779.1"/>
    <property type="molecule type" value="Genomic_DNA"/>
</dbReference>
<keyword evidence="3" id="KW-1185">Reference proteome</keyword>
<name>A0A3T1D430_9BACL</name>
<gene>
    <name evidence="2" type="ORF">KCTCHS21_21780</name>
</gene>
<sequence>MNALNKVESLRKVEDAIYSKVILSGEGWTYELEPGQVLRIIDLEGNQAVDALFYDADNTEDHFSAVATMEEEGRIYATTGSTLLAESGKGLVTIVADTVGYHDLWFGYCSAQSNTVRYGHDKLHNQSCRDTYLLQMAQNNYGLTKRDLPPNINFFTKVPLTPEGGITFVDGISPPGSYVEVQAQCRTLVLMSICSQLLNPCNDYNPTPVQLYIWDR</sequence>
<dbReference type="PANTHER" id="PTHR31527">
    <property type="entry name" value="RE64534P"/>
    <property type="match status" value="1"/>
</dbReference>
<dbReference type="OrthoDB" id="9772660at2"/>
<dbReference type="Pfam" id="PF09347">
    <property type="entry name" value="DUF1989"/>
    <property type="match status" value="1"/>
</dbReference>
<organism evidence="2 3">
    <name type="scientific">Cohnella abietis</name>
    <dbReference type="NCBI Taxonomy" id="2507935"/>
    <lineage>
        <taxon>Bacteria</taxon>
        <taxon>Bacillati</taxon>
        <taxon>Bacillota</taxon>
        <taxon>Bacilli</taxon>
        <taxon>Bacillales</taxon>
        <taxon>Paenibacillaceae</taxon>
        <taxon>Cohnella</taxon>
    </lineage>
</organism>
<feature type="domain" description="DUF1989" evidence="1">
    <location>
        <begin position="22"/>
        <end position="185"/>
    </location>
</feature>
<dbReference type="PANTHER" id="PTHR31527:SF0">
    <property type="entry name" value="RE64534P"/>
    <property type="match status" value="1"/>
</dbReference>
<accession>A0A3T1D430</accession>
<dbReference type="Proteomes" id="UP000289856">
    <property type="component" value="Chromosome"/>
</dbReference>
<dbReference type="InterPro" id="IPR018959">
    <property type="entry name" value="DUF1989"/>
</dbReference>
<dbReference type="RefSeq" id="WP_130607561.1">
    <property type="nucleotide sequence ID" value="NZ_AP019400.1"/>
</dbReference>
<evidence type="ECO:0000259" key="1">
    <source>
        <dbReference type="Pfam" id="PF09347"/>
    </source>
</evidence>
<reference evidence="2 3" key="1">
    <citation type="submission" date="2019-01" db="EMBL/GenBank/DDBJ databases">
        <title>Complete genome sequence of Cohnella hallensis HS21 isolated from Korean fir (Abies koreana) rhizospheric soil.</title>
        <authorList>
            <person name="Jiang L."/>
            <person name="Kang S.W."/>
            <person name="Kim S."/>
            <person name="Jung J."/>
            <person name="Kim C.Y."/>
            <person name="Kim D.H."/>
            <person name="Kim S.W."/>
            <person name="Lee J."/>
        </authorList>
    </citation>
    <scope>NUCLEOTIDE SEQUENCE [LARGE SCALE GENOMIC DNA]</scope>
    <source>
        <strain evidence="2 3">HS21</strain>
    </source>
</reference>